<evidence type="ECO:0000313" key="2">
    <source>
        <dbReference type="Proteomes" id="UP000217209"/>
    </source>
</evidence>
<reference evidence="1 2" key="1">
    <citation type="submission" date="2016-12" db="EMBL/GenBank/DDBJ databases">
        <authorList>
            <person name="Song W.-J."/>
            <person name="Kurnit D.M."/>
        </authorList>
    </citation>
    <scope>NUCLEOTIDE SEQUENCE [LARGE SCALE GENOMIC DNA]</scope>
    <source>
        <strain evidence="1 2">DSM 30827</strain>
    </source>
</reference>
<gene>
    <name evidence="1" type="ORF">CGLAU_04125</name>
</gene>
<dbReference type="Proteomes" id="UP000217209">
    <property type="component" value="Chromosome"/>
</dbReference>
<sequence length="257" mass="28800">MANLFTFLVGVLMFAGLIVAIARTGREEKRAQAEADAAYCAEQHLNAQRCIRDVDAMLQRIPNSPLLTAEARREWEVLKHRFATEPPARDVIEQIRVAPQNAAYVLGLEQGDPHLRAQAVMELFTEATAYGAHDVAAQILHLRTRLGSNAFTHEYAHLVGKLGPMARQRLDDDLAFAKKFEPFSRPKELTLSPPSLGHSDFLPGAGIEGFIPRYSVWHQCKPQIDLHSDSCEVTYRSTGLFFTRFIPSLREIGRLIP</sequence>
<dbReference type="RefSeq" id="WP_095659590.1">
    <property type="nucleotide sequence ID" value="NZ_CP019688.1"/>
</dbReference>
<name>A0A1Q2HVC7_9CORY</name>
<dbReference type="EMBL" id="CP019688">
    <property type="protein sequence ID" value="AQQ14801.1"/>
    <property type="molecule type" value="Genomic_DNA"/>
</dbReference>
<organism evidence="1 2">
    <name type="scientific">Corynebacterium glaucum</name>
    <dbReference type="NCBI Taxonomy" id="187491"/>
    <lineage>
        <taxon>Bacteria</taxon>
        <taxon>Bacillati</taxon>
        <taxon>Actinomycetota</taxon>
        <taxon>Actinomycetes</taxon>
        <taxon>Mycobacteriales</taxon>
        <taxon>Corynebacteriaceae</taxon>
        <taxon>Corynebacterium</taxon>
    </lineage>
</organism>
<protein>
    <submittedName>
        <fullName evidence="1">Uncharacterized protein</fullName>
    </submittedName>
</protein>
<evidence type="ECO:0000313" key="1">
    <source>
        <dbReference type="EMBL" id="AQQ14801.1"/>
    </source>
</evidence>
<proteinExistence type="predicted"/>
<dbReference type="KEGG" id="cgv:CGLAU_04125"/>
<dbReference type="AlphaFoldDB" id="A0A1Q2HVC7"/>
<keyword evidence="2" id="KW-1185">Reference proteome</keyword>
<accession>A0A1Q2HVC7</accession>